<evidence type="ECO:0000256" key="7">
    <source>
        <dbReference type="PIRSR" id="PIRSR000524-1"/>
    </source>
</evidence>
<dbReference type="EC" id="2.6.1.44" evidence="6"/>
<dbReference type="InterPro" id="IPR020578">
    <property type="entry name" value="Aminotrans_V_PyrdxlP_BS"/>
</dbReference>
<reference evidence="13" key="1">
    <citation type="submission" date="2025-08" db="UniProtKB">
        <authorList>
            <consortium name="RefSeq"/>
        </authorList>
    </citation>
    <scope>IDENTIFICATION</scope>
    <source>
        <tissue evidence="13">Total insect</tissue>
    </source>
</reference>
<dbReference type="AlphaFoldDB" id="A0A6P8ZS89"/>
<keyword evidence="12" id="KW-1185">Reference proteome</keyword>
<comment type="similarity">
    <text evidence="2 6 9">Belongs to the class-V pyridoxal-phosphate-dependent aminotransferase family.</text>
</comment>
<keyword evidence="4" id="KW-0808">Transferase</keyword>
<evidence type="ECO:0000313" key="13">
    <source>
        <dbReference type="RefSeq" id="XP_034248092.1"/>
    </source>
</evidence>
<accession>A0A6P8ZS89</accession>
<evidence type="ECO:0000256" key="9">
    <source>
        <dbReference type="RuleBase" id="RU004075"/>
    </source>
</evidence>
<dbReference type="FunCoup" id="A0A6P8ZS89">
    <property type="interactions" value="219"/>
</dbReference>
<evidence type="ECO:0000256" key="4">
    <source>
        <dbReference type="ARBA" id="ARBA00022679"/>
    </source>
</evidence>
<sequence length="392" mass="42630">MADTEDVCAPASLAEPLRVPHKSLMGAGPSNAPPRVMHAGSLPLLGHMYPETFQVMDDIKDGLRYVFQTKNPVTLCLSCAGHGGMEAALANILEPGDTAVICKNSFWFDRASYMAERQGARVVAAEAPLGQPLSLEAAEEAVAKHRPRLLFLVHGDTSAGVQQPLEGFGAMCHKYGTLLVVDTVASLGGAPLYTDRWELDVVYSGSQKVFNAPPGLSPITFSPRAMKRVLSRKQPCSVYFYDILKVGEYWGCFDKPRSYHHTCPVTLFYALREALALVAEEGLTASWRRHQLAAQRLHDGLERLGLRLLVEKPEHRLATVTAVLVPDNVDWTAVTRTAMARHGTEISGGLGPTLGKVVRVGLMGVNATPRFVDRVLGVLEDAIRNPMPKSSL</sequence>
<gene>
    <name evidence="13" type="primary">LOC117649419</name>
</gene>
<dbReference type="Gene3D" id="3.40.640.10">
    <property type="entry name" value="Type I PLP-dependent aspartate aminotransferase-like (Major domain)"/>
    <property type="match status" value="1"/>
</dbReference>
<keyword evidence="3" id="KW-0032">Aminotransferase</keyword>
<dbReference type="InterPro" id="IPR000192">
    <property type="entry name" value="Aminotrans_V_dom"/>
</dbReference>
<evidence type="ECO:0000256" key="1">
    <source>
        <dbReference type="ARBA" id="ARBA00001933"/>
    </source>
</evidence>
<evidence type="ECO:0000256" key="6">
    <source>
        <dbReference type="PIRNR" id="PIRNR000524"/>
    </source>
</evidence>
<name>A0A6P8ZS89_THRPL</name>
<dbReference type="CDD" id="cd06451">
    <property type="entry name" value="AGAT_like"/>
    <property type="match status" value="1"/>
</dbReference>
<dbReference type="GO" id="GO:0008453">
    <property type="term" value="F:alanine-glyoxylate transaminase activity"/>
    <property type="evidence" value="ECO:0007669"/>
    <property type="project" value="UniProtKB-EC"/>
</dbReference>
<dbReference type="InterPro" id="IPR015422">
    <property type="entry name" value="PyrdxlP-dep_Trfase_small"/>
</dbReference>
<comment type="cofactor">
    <cofactor evidence="1 6 8 10">
        <name>pyridoxal 5'-phosphate</name>
        <dbReference type="ChEBI" id="CHEBI:597326"/>
    </cofactor>
</comment>
<comment type="catalytic activity">
    <reaction evidence="6">
        <text>glyoxylate + L-alanine = glycine + pyruvate</text>
        <dbReference type="Rhea" id="RHEA:24248"/>
        <dbReference type="ChEBI" id="CHEBI:15361"/>
        <dbReference type="ChEBI" id="CHEBI:36655"/>
        <dbReference type="ChEBI" id="CHEBI:57305"/>
        <dbReference type="ChEBI" id="CHEBI:57972"/>
        <dbReference type="EC" id="2.6.1.44"/>
    </reaction>
</comment>
<evidence type="ECO:0000256" key="5">
    <source>
        <dbReference type="ARBA" id="ARBA00022898"/>
    </source>
</evidence>
<dbReference type="Proteomes" id="UP000515158">
    <property type="component" value="Unplaced"/>
</dbReference>
<organism evidence="13">
    <name type="scientific">Thrips palmi</name>
    <name type="common">Melon thrips</name>
    <dbReference type="NCBI Taxonomy" id="161013"/>
    <lineage>
        <taxon>Eukaryota</taxon>
        <taxon>Metazoa</taxon>
        <taxon>Ecdysozoa</taxon>
        <taxon>Arthropoda</taxon>
        <taxon>Hexapoda</taxon>
        <taxon>Insecta</taxon>
        <taxon>Pterygota</taxon>
        <taxon>Neoptera</taxon>
        <taxon>Paraneoptera</taxon>
        <taxon>Thysanoptera</taxon>
        <taxon>Terebrantia</taxon>
        <taxon>Thripoidea</taxon>
        <taxon>Thripidae</taxon>
        <taxon>Thrips</taxon>
    </lineage>
</organism>
<evidence type="ECO:0000256" key="8">
    <source>
        <dbReference type="PIRSR" id="PIRSR000524-50"/>
    </source>
</evidence>
<evidence type="ECO:0000313" key="12">
    <source>
        <dbReference type="Proteomes" id="UP000515158"/>
    </source>
</evidence>
<dbReference type="KEGG" id="tpal:117649419"/>
<keyword evidence="5 6" id="KW-0663">Pyridoxal phosphate</keyword>
<dbReference type="InterPro" id="IPR015421">
    <property type="entry name" value="PyrdxlP-dep_Trfase_major"/>
</dbReference>
<dbReference type="OrthoDB" id="7403325at2759"/>
<dbReference type="PROSITE" id="PS00595">
    <property type="entry name" value="AA_TRANSFER_CLASS_5"/>
    <property type="match status" value="1"/>
</dbReference>
<dbReference type="InParanoid" id="A0A6P8ZS89"/>
<evidence type="ECO:0000259" key="11">
    <source>
        <dbReference type="Pfam" id="PF00266"/>
    </source>
</evidence>
<proteinExistence type="inferred from homology"/>
<dbReference type="InterPro" id="IPR015424">
    <property type="entry name" value="PyrdxlP-dep_Trfase"/>
</dbReference>
<dbReference type="PANTHER" id="PTHR21152:SF40">
    <property type="entry name" value="ALANINE--GLYOXYLATE AMINOTRANSFERASE"/>
    <property type="match status" value="1"/>
</dbReference>
<feature type="modified residue" description="N6-(pyridoxal phosphate)lysine" evidence="8">
    <location>
        <position position="208"/>
    </location>
</feature>
<feature type="binding site" evidence="7">
    <location>
        <position position="359"/>
    </location>
    <ligand>
        <name>substrate</name>
    </ligand>
</feature>
<dbReference type="PIRSF" id="PIRSF000524">
    <property type="entry name" value="SPT"/>
    <property type="match status" value="1"/>
</dbReference>
<dbReference type="GO" id="GO:0005777">
    <property type="term" value="C:peroxisome"/>
    <property type="evidence" value="ECO:0007669"/>
    <property type="project" value="TreeGrafter"/>
</dbReference>
<protein>
    <recommendedName>
        <fullName evidence="6">Alanine--glyoxylate aminotransferase</fullName>
        <ecNumber evidence="6">2.6.1.44</ecNumber>
    </recommendedName>
</protein>
<dbReference type="FunFam" id="3.40.640.10:FF:000027">
    <property type="entry name" value="Serine--pyruvate aminotransferase, mitochondrial"/>
    <property type="match status" value="1"/>
</dbReference>
<evidence type="ECO:0000256" key="10">
    <source>
        <dbReference type="RuleBase" id="RU004504"/>
    </source>
</evidence>
<dbReference type="RefSeq" id="XP_034248092.1">
    <property type="nucleotide sequence ID" value="XM_034392201.1"/>
</dbReference>
<dbReference type="GO" id="GO:0019265">
    <property type="term" value="P:glycine biosynthetic process, by transamination of glyoxylate"/>
    <property type="evidence" value="ECO:0007669"/>
    <property type="project" value="TreeGrafter"/>
</dbReference>
<evidence type="ECO:0000256" key="3">
    <source>
        <dbReference type="ARBA" id="ARBA00022576"/>
    </source>
</evidence>
<dbReference type="SUPFAM" id="SSF53383">
    <property type="entry name" value="PLP-dependent transferases"/>
    <property type="match status" value="1"/>
</dbReference>
<dbReference type="Gene3D" id="3.90.1150.10">
    <property type="entry name" value="Aspartate Aminotransferase, domain 1"/>
    <property type="match status" value="1"/>
</dbReference>
<dbReference type="GeneID" id="117649419"/>
<dbReference type="Pfam" id="PF00266">
    <property type="entry name" value="Aminotran_5"/>
    <property type="match status" value="1"/>
</dbReference>
<dbReference type="InterPro" id="IPR024169">
    <property type="entry name" value="SP_NH2Trfase/AEP_transaminase"/>
</dbReference>
<evidence type="ECO:0000256" key="2">
    <source>
        <dbReference type="ARBA" id="ARBA00009236"/>
    </source>
</evidence>
<dbReference type="GO" id="GO:0004760">
    <property type="term" value="F:L-serine-pyruvate transaminase activity"/>
    <property type="evidence" value="ECO:0007669"/>
    <property type="project" value="TreeGrafter"/>
</dbReference>
<feature type="domain" description="Aminotransferase class V" evidence="11">
    <location>
        <begin position="46"/>
        <end position="361"/>
    </location>
</feature>
<dbReference type="PANTHER" id="PTHR21152">
    <property type="entry name" value="AMINOTRANSFERASE CLASS V"/>
    <property type="match status" value="1"/>
</dbReference>